<gene>
    <name evidence="2" type="ORF">KIPB_017332</name>
</gene>
<organism evidence="2 3">
    <name type="scientific">Kipferlia bialata</name>
    <dbReference type="NCBI Taxonomy" id="797122"/>
    <lineage>
        <taxon>Eukaryota</taxon>
        <taxon>Metamonada</taxon>
        <taxon>Carpediemonas-like organisms</taxon>
        <taxon>Kipferlia</taxon>
    </lineage>
</organism>
<protein>
    <submittedName>
        <fullName evidence="2">Uncharacterized protein</fullName>
    </submittedName>
</protein>
<dbReference type="Proteomes" id="UP000265618">
    <property type="component" value="Unassembled WGS sequence"/>
</dbReference>
<sequence length="79" mass="8666">YRLPNLNSKITITSAFYVSQIRTMVAGLSNGDIIYWANGAATDRLGRETTEKERETGPTGDNTQYKYLTPPGTAHQVGS</sequence>
<evidence type="ECO:0000313" key="2">
    <source>
        <dbReference type="EMBL" id="GIQ93103.1"/>
    </source>
</evidence>
<reference evidence="2 3" key="1">
    <citation type="journal article" date="2018" name="PLoS ONE">
        <title>The draft genome of Kipferlia bialata reveals reductive genome evolution in fornicate parasites.</title>
        <authorList>
            <person name="Tanifuji G."/>
            <person name="Takabayashi S."/>
            <person name="Kume K."/>
            <person name="Takagi M."/>
            <person name="Nakayama T."/>
            <person name="Kamikawa R."/>
            <person name="Inagaki Y."/>
            <person name="Hashimoto T."/>
        </authorList>
    </citation>
    <scope>NUCLEOTIDE SEQUENCE [LARGE SCALE GENOMIC DNA]</scope>
    <source>
        <strain evidence="2">NY0173</strain>
    </source>
</reference>
<comment type="caution">
    <text evidence="2">The sequence shown here is derived from an EMBL/GenBank/DDBJ whole genome shotgun (WGS) entry which is preliminary data.</text>
</comment>
<evidence type="ECO:0000313" key="3">
    <source>
        <dbReference type="Proteomes" id="UP000265618"/>
    </source>
</evidence>
<dbReference type="EMBL" id="BDIP01011473">
    <property type="protein sequence ID" value="GIQ93103.1"/>
    <property type="molecule type" value="Genomic_DNA"/>
</dbReference>
<feature type="compositionally biased region" description="Basic and acidic residues" evidence="1">
    <location>
        <begin position="46"/>
        <end position="56"/>
    </location>
</feature>
<keyword evidence="3" id="KW-1185">Reference proteome</keyword>
<feature type="region of interest" description="Disordered" evidence="1">
    <location>
        <begin position="46"/>
        <end position="79"/>
    </location>
</feature>
<proteinExistence type="predicted"/>
<accession>A0A9K3GRY0</accession>
<dbReference type="AlphaFoldDB" id="A0A9K3GRY0"/>
<feature type="non-terminal residue" evidence="2">
    <location>
        <position position="1"/>
    </location>
</feature>
<name>A0A9K3GRY0_9EUKA</name>
<evidence type="ECO:0000256" key="1">
    <source>
        <dbReference type="SAM" id="MobiDB-lite"/>
    </source>
</evidence>